<dbReference type="InterPro" id="IPR038765">
    <property type="entry name" value="Papain-like_cys_pep_sf"/>
</dbReference>
<dbReference type="PANTHER" id="PTHR35532:SF5">
    <property type="entry name" value="CARBOHYDRATE-BINDING DOMAIN-CONTAINING PROTEIN"/>
    <property type="match status" value="1"/>
</dbReference>
<accession>A0A6N2STM7</accession>
<dbReference type="SUPFAM" id="SSF54001">
    <property type="entry name" value="Cysteine proteinases"/>
    <property type="match status" value="1"/>
</dbReference>
<name>A0A6N2STM7_9BACE</name>
<dbReference type="EMBL" id="CACRSU010000014">
    <property type="protein sequence ID" value="VYS96887.1"/>
    <property type="molecule type" value="Genomic_DNA"/>
</dbReference>
<dbReference type="PANTHER" id="PTHR35532">
    <property type="entry name" value="SIMILAR TO POLYHYDROXYALKANOATE DEPOLYMERASE"/>
    <property type="match status" value="1"/>
</dbReference>
<dbReference type="PROSITE" id="PS51136">
    <property type="entry name" value="WAC"/>
    <property type="match status" value="1"/>
</dbReference>
<organism evidence="2">
    <name type="scientific">Bacteroides intestinalis</name>
    <dbReference type="NCBI Taxonomy" id="329854"/>
    <lineage>
        <taxon>Bacteria</taxon>
        <taxon>Pseudomonadati</taxon>
        <taxon>Bacteroidota</taxon>
        <taxon>Bacteroidia</taxon>
        <taxon>Bacteroidales</taxon>
        <taxon>Bacteroidaceae</taxon>
        <taxon>Bacteroides</taxon>
    </lineage>
</organism>
<gene>
    <name evidence="2" type="ORF">BILFYP9_01267</name>
</gene>
<proteinExistence type="predicted"/>
<dbReference type="AlphaFoldDB" id="A0A6N2STM7"/>
<feature type="domain" description="WAC" evidence="1">
    <location>
        <begin position="627"/>
        <end position="643"/>
    </location>
</feature>
<dbReference type="Gene3D" id="2.60.120.260">
    <property type="entry name" value="Galactose-binding domain-like"/>
    <property type="match status" value="1"/>
</dbReference>
<sequence length="643" mass="74685">MHRNFFLIVVVLSLFSCMGTVDRLEWALTLAGENRTELEKVLQYYKDDSLKYKAACFLIENMPYHYGYEDARLDSVKAVLATAPLRDGYIPDSERKRKWKSFNYKSLSILQDVQRMTAALLIENIDVAFETWNRVPWAKYYSFDDFCEWILPYRVGDEPLESWRKAYYDHYHPILDSLYQGENILEAADALNKFLKYETPFSPNSDFDLPHLGAKYLLKYRLGTCKETTDHTVYIFRSLGFPVGIDEYLYSPSNQNSHVWNILKNTDGKTLSFWYMDSRDLAVGMTDGRKKGKVYRMQYGIQEEKYQGVYKDNSTPSVVRNPLLKDVTEEYFGSNEYPVRIDGKVKSKFVALGIFTPFGYVPVDVALRDGDQAIVRNIEPGVIYQPLCNEKGLFQPCGYPFMIKDDTVRTFVPDMDKNVSLSIKRKYPLQNHILEYMSWMTGSKIEGSNDINFRNKEILYCITDTPRVNVNFYPSHPSRPYRYVRFVPRDGWRAEVAELAFYENIHDDVAVSSKAILGCPPVDGNPAHAMDKANDGDWLTFFFSEEANGTVTFDLQNPTWIRKILFVPRNDDNFITPGNSYELFYQDGVMGWRSLGKQIATTYELIYTNIPDGALLWLRNLTRGKEEQVFYIEEGKQRFVGYE</sequence>
<evidence type="ECO:0000259" key="1">
    <source>
        <dbReference type="PROSITE" id="PS51136"/>
    </source>
</evidence>
<dbReference type="PROSITE" id="PS51257">
    <property type="entry name" value="PROKAR_LIPOPROTEIN"/>
    <property type="match status" value="1"/>
</dbReference>
<evidence type="ECO:0000313" key="2">
    <source>
        <dbReference type="EMBL" id="VYS96887.1"/>
    </source>
</evidence>
<reference evidence="2" key="1">
    <citation type="submission" date="2019-11" db="EMBL/GenBank/DDBJ databases">
        <authorList>
            <person name="Feng L."/>
        </authorList>
    </citation>
    <scope>NUCLEOTIDE SEQUENCE</scope>
    <source>
        <strain evidence="2">BintestinalisLFYP9</strain>
    </source>
</reference>
<dbReference type="InterPro" id="IPR013136">
    <property type="entry name" value="WSTF_Acf1_Cbp146"/>
</dbReference>
<protein>
    <recommendedName>
        <fullName evidence="1">WAC domain-containing protein</fullName>
    </recommendedName>
</protein>